<evidence type="ECO:0000313" key="3">
    <source>
        <dbReference type="Proteomes" id="UP000528286"/>
    </source>
</evidence>
<feature type="transmembrane region" description="Helical" evidence="1">
    <location>
        <begin position="13"/>
        <end position="34"/>
    </location>
</feature>
<gene>
    <name evidence="2" type="ORF">GGR23_001909</name>
</gene>
<dbReference type="RefSeq" id="WP_183365967.1">
    <property type="nucleotide sequence ID" value="NZ_JACIEZ010000003.1"/>
</dbReference>
<keyword evidence="3" id="KW-1185">Reference proteome</keyword>
<evidence type="ECO:0000256" key="1">
    <source>
        <dbReference type="SAM" id="Phobius"/>
    </source>
</evidence>
<keyword evidence="1" id="KW-0812">Transmembrane</keyword>
<proteinExistence type="predicted"/>
<evidence type="ECO:0000313" key="2">
    <source>
        <dbReference type="EMBL" id="MBB4064722.1"/>
    </source>
</evidence>
<keyword evidence="1" id="KW-1133">Transmembrane helix</keyword>
<dbReference type="Proteomes" id="UP000528286">
    <property type="component" value="Unassembled WGS sequence"/>
</dbReference>
<name>A0A7W6J4Q1_9HYPH</name>
<protein>
    <submittedName>
        <fullName evidence="2">Uncharacterized protein</fullName>
    </submittedName>
</protein>
<keyword evidence="1" id="KW-0472">Membrane</keyword>
<sequence>MDLAVFYTSSPDWIKALMLILPHATLLGIAWLVIRRPAPAPFPVAAPAPAPAPRSMSGPVVEVLAAPPRVGTNLQELEVQERDRLTREN</sequence>
<organism evidence="2 3">
    <name type="scientific">Gellertiella hungarica</name>
    <dbReference type="NCBI Taxonomy" id="1572859"/>
    <lineage>
        <taxon>Bacteria</taxon>
        <taxon>Pseudomonadati</taxon>
        <taxon>Pseudomonadota</taxon>
        <taxon>Alphaproteobacteria</taxon>
        <taxon>Hyphomicrobiales</taxon>
        <taxon>Rhizobiaceae</taxon>
        <taxon>Gellertiella</taxon>
    </lineage>
</organism>
<dbReference type="EMBL" id="JACIEZ010000003">
    <property type="protein sequence ID" value="MBB4064722.1"/>
    <property type="molecule type" value="Genomic_DNA"/>
</dbReference>
<comment type="caution">
    <text evidence="2">The sequence shown here is derived from an EMBL/GenBank/DDBJ whole genome shotgun (WGS) entry which is preliminary data.</text>
</comment>
<accession>A0A7W6J4Q1</accession>
<dbReference type="AlphaFoldDB" id="A0A7W6J4Q1"/>
<reference evidence="2 3" key="1">
    <citation type="submission" date="2020-08" db="EMBL/GenBank/DDBJ databases">
        <title>Genomic Encyclopedia of Type Strains, Phase IV (KMG-IV): sequencing the most valuable type-strain genomes for metagenomic binning, comparative biology and taxonomic classification.</title>
        <authorList>
            <person name="Goeker M."/>
        </authorList>
    </citation>
    <scope>NUCLEOTIDE SEQUENCE [LARGE SCALE GENOMIC DNA]</scope>
    <source>
        <strain evidence="2 3">DSM 29853</strain>
    </source>
</reference>